<dbReference type="GO" id="GO:0005829">
    <property type="term" value="C:cytosol"/>
    <property type="evidence" value="ECO:0007669"/>
    <property type="project" value="TreeGrafter"/>
</dbReference>
<feature type="binding site" evidence="2">
    <location>
        <position position="8"/>
    </location>
    <ligand>
        <name>a divalent metal cation</name>
        <dbReference type="ChEBI" id="CHEBI:60240"/>
        <label>1</label>
    </ligand>
</feature>
<gene>
    <name evidence="3" type="ORF">A2682_03740</name>
</gene>
<protein>
    <recommendedName>
        <fullName evidence="5">Hydrolase TatD</fullName>
    </recommendedName>
</protein>
<evidence type="ECO:0000256" key="2">
    <source>
        <dbReference type="PIRSR" id="PIRSR005902-1"/>
    </source>
</evidence>
<dbReference type="InterPro" id="IPR032466">
    <property type="entry name" value="Metal_Hydrolase"/>
</dbReference>
<evidence type="ECO:0000256" key="1">
    <source>
        <dbReference type="ARBA" id="ARBA00022801"/>
    </source>
</evidence>
<dbReference type="CDD" id="cd01310">
    <property type="entry name" value="TatD_DNAse"/>
    <property type="match status" value="1"/>
</dbReference>
<feature type="binding site" evidence="2">
    <location>
        <position position="232"/>
    </location>
    <ligand>
        <name>a divalent metal cation</name>
        <dbReference type="ChEBI" id="CHEBI:60240"/>
        <label>1</label>
    </ligand>
</feature>
<dbReference type="EMBL" id="MHST01000013">
    <property type="protein sequence ID" value="OHA49120.1"/>
    <property type="molecule type" value="Genomic_DNA"/>
</dbReference>
<evidence type="ECO:0008006" key="5">
    <source>
        <dbReference type="Google" id="ProtNLM"/>
    </source>
</evidence>
<feature type="binding site" evidence="2">
    <location>
        <position position="10"/>
    </location>
    <ligand>
        <name>a divalent metal cation</name>
        <dbReference type="ChEBI" id="CHEBI:60240"/>
        <label>1</label>
    </ligand>
</feature>
<dbReference type="Proteomes" id="UP000178690">
    <property type="component" value="Unassembled WGS sequence"/>
</dbReference>
<dbReference type="AlphaFoldDB" id="A0A1G2PLC6"/>
<dbReference type="InterPro" id="IPR001130">
    <property type="entry name" value="TatD-like"/>
</dbReference>
<dbReference type="Pfam" id="PF01026">
    <property type="entry name" value="TatD_DNase"/>
    <property type="match status" value="1"/>
</dbReference>
<dbReference type="InterPro" id="IPR018228">
    <property type="entry name" value="DNase_TatD-rel_CS"/>
</dbReference>
<dbReference type="PIRSF" id="PIRSF005902">
    <property type="entry name" value="DNase_TatD"/>
    <property type="match status" value="1"/>
</dbReference>
<accession>A0A1G2PLC6</accession>
<evidence type="ECO:0000313" key="3">
    <source>
        <dbReference type="EMBL" id="OHA49120.1"/>
    </source>
</evidence>
<feature type="binding site" evidence="2">
    <location>
        <position position="150"/>
    </location>
    <ligand>
        <name>a divalent metal cation</name>
        <dbReference type="ChEBI" id="CHEBI:60240"/>
        <label>2</label>
    </ligand>
</feature>
<feature type="binding site" evidence="2">
    <location>
        <position position="110"/>
    </location>
    <ligand>
        <name>a divalent metal cation</name>
        <dbReference type="ChEBI" id="CHEBI:60240"/>
        <label>1</label>
    </ligand>
</feature>
<evidence type="ECO:0000313" key="4">
    <source>
        <dbReference type="Proteomes" id="UP000178690"/>
    </source>
</evidence>
<comment type="caution">
    <text evidence="3">The sequence shown here is derived from an EMBL/GenBank/DDBJ whole genome shotgun (WGS) entry which is preliminary data.</text>
</comment>
<organism evidence="3 4">
    <name type="scientific">Terrybacteria sp. (strain RIFCSPHIGHO2_01_FULL_58_15)</name>
    <dbReference type="NCBI Taxonomy" id="1802363"/>
    <lineage>
        <taxon>Bacteria</taxon>
        <taxon>Candidatus Terryibacteriota</taxon>
    </lineage>
</organism>
<sequence>MTLLVDIHAHVQFSAFKDDADEVIRRAIEAGVKMIAPSSEIRTARRAIDYAEKYPDDIWAAVGLHPIHLKAAHFDGGGEDSPAFETYGAHYDEAEWRPLAEHPRTVALGEVGLDYVDRLSVSEEDRALQEATYRQQLDLAIELHKPVIQHCRSGPVAGKPRDAHEDALAILAAYVPQGLRGVAHCYSGTLEQAHRYLDLGFSLSFTGLITYNSAWDGVIRDVPLECIMVETDIPYMTPVPHRGKRNEPIYVRYVAEHIASLKNKPFDDVAAQTTENAKRLFALPI</sequence>
<dbReference type="SUPFAM" id="SSF51556">
    <property type="entry name" value="Metallo-dependent hydrolases"/>
    <property type="match status" value="1"/>
</dbReference>
<dbReference type="GO" id="GO:0046872">
    <property type="term" value="F:metal ion binding"/>
    <property type="evidence" value="ECO:0007669"/>
    <property type="project" value="UniProtKB-KW"/>
</dbReference>
<dbReference type="PANTHER" id="PTHR46124:SF2">
    <property type="entry name" value="D-AMINOACYL-TRNA DEACYLASE"/>
    <property type="match status" value="1"/>
</dbReference>
<dbReference type="GO" id="GO:0016788">
    <property type="term" value="F:hydrolase activity, acting on ester bonds"/>
    <property type="evidence" value="ECO:0007669"/>
    <property type="project" value="InterPro"/>
</dbReference>
<proteinExistence type="predicted"/>
<reference evidence="3 4" key="1">
    <citation type="journal article" date="2016" name="Nat. Commun.">
        <title>Thousands of microbial genomes shed light on interconnected biogeochemical processes in an aquifer system.</title>
        <authorList>
            <person name="Anantharaman K."/>
            <person name="Brown C.T."/>
            <person name="Hug L.A."/>
            <person name="Sharon I."/>
            <person name="Castelle C.J."/>
            <person name="Probst A.J."/>
            <person name="Thomas B.C."/>
            <person name="Singh A."/>
            <person name="Wilkins M.J."/>
            <person name="Karaoz U."/>
            <person name="Brodie E.L."/>
            <person name="Williams K.H."/>
            <person name="Hubbard S.S."/>
            <person name="Banfield J.F."/>
        </authorList>
    </citation>
    <scope>NUCLEOTIDE SEQUENCE [LARGE SCALE GENOMIC DNA]</scope>
    <source>
        <strain evidence="4">RIFCSPHIGHO2_01_FULL_58_15</strain>
    </source>
</reference>
<dbReference type="STRING" id="1802363.A2682_03740"/>
<keyword evidence="1" id="KW-0378">Hydrolase</keyword>
<dbReference type="PANTHER" id="PTHR46124">
    <property type="entry name" value="D-AMINOACYL-TRNA DEACYLASE"/>
    <property type="match status" value="1"/>
</dbReference>
<dbReference type="Gene3D" id="3.20.20.140">
    <property type="entry name" value="Metal-dependent hydrolases"/>
    <property type="match status" value="1"/>
</dbReference>
<dbReference type="PROSITE" id="PS01091">
    <property type="entry name" value="TATD_3"/>
    <property type="match status" value="1"/>
</dbReference>
<feature type="binding site" evidence="2">
    <location>
        <position position="184"/>
    </location>
    <ligand>
        <name>a divalent metal cation</name>
        <dbReference type="ChEBI" id="CHEBI:60240"/>
        <label>2</label>
    </ligand>
</feature>
<keyword evidence="2" id="KW-0479">Metal-binding</keyword>
<name>A0A1G2PLC6_TERXR</name>